<name>A0ABY8UZ53_9BACI</name>
<dbReference type="Proteomes" id="UP001236652">
    <property type="component" value="Chromosome"/>
</dbReference>
<reference evidence="1 2" key="1">
    <citation type="submission" date="2023-05" db="EMBL/GenBank/DDBJ databases">
        <title>Comparative genomics reveals the evidence of polycyclic aromatic hydrocarbons degradation in moderately halophilic genus Pontibacillus.</title>
        <authorList>
            <person name="Yang H."/>
            <person name="Qian Z."/>
        </authorList>
    </citation>
    <scope>NUCLEOTIDE SEQUENCE [LARGE SCALE GENOMIC DNA]</scope>
    <source>
        <strain evidence="2">HN14</strain>
    </source>
</reference>
<organism evidence="1 2">
    <name type="scientific">Pontibacillus chungwhensis</name>
    <dbReference type="NCBI Taxonomy" id="265426"/>
    <lineage>
        <taxon>Bacteria</taxon>
        <taxon>Bacillati</taxon>
        <taxon>Bacillota</taxon>
        <taxon>Bacilli</taxon>
        <taxon>Bacillales</taxon>
        <taxon>Bacillaceae</taxon>
        <taxon>Pontibacillus</taxon>
    </lineage>
</organism>
<keyword evidence="2" id="KW-1185">Reference proteome</keyword>
<proteinExistence type="predicted"/>
<dbReference type="EMBL" id="CP126446">
    <property type="protein sequence ID" value="WIF98764.1"/>
    <property type="molecule type" value="Genomic_DNA"/>
</dbReference>
<protein>
    <submittedName>
        <fullName evidence="1">Uncharacterized protein</fullName>
    </submittedName>
</protein>
<sequence length="103" mass="12290">MDMNMHKVAFALDKLKEEKNGLIELTEEAKAFYRNTAYYELKNIAEEWNLEWYSQDVSKEQSNPVKSTKEERPKGYFSYLLQALKKRKGKERAKGRPRRRARS</sequence>
<evidence type="ECO:0000313" key="1">
    <source>
        <dbReference type="EMBL" id="WIF98764.1"/>
    </source>
</evidence>
<accession>A0ABY8UZ53</accession>
<dbReference type="RefSeq" id="WP_284526775.1">
    <property type="nucleotide sequence ID" value="NZ_CP126446.1"/>
</dbReference>
<gene>
    <name evidence="1" type="ORF">QNI29_03680</name>
</gene>
<evidence type="ECO:0000313" key="2">
    <source>
        <dbReference type="Proteomes" id="UP001236652"/>
    </source>
</evidence>